<feature type="region of interest" description="Disordered" evidence="1">
    <location>
        <begin position="1"/>
        <end position="23"/>
    </location>
</feature>
<reference evidence="4" key="4">
    <citation type="submission" date="2002-02" db="EMBL/GenBank/DDBJ databases">
        <authorList>
            <person name="Town C.D."/>
            <person name="Kaul S."/>
        </authorList>
    </citation>
    <scope>NUCLEOTIDE SEQUENCE</scope>
</reference>
<evidence type="ECO:0000259" key="2">
    <source>
        <dbReference type="Pfam" id="PF03732"/>
    </source>
</evidence>
<reference evidence="5" key="3">
    <citation type="submission" date="2001-11" db="EMBL/GenBank/DDBJ databases">
        <authorList>
            <person name="Southwick A."/>
            <person name="Karlin-Neumann G."/>
            <person name="Nguyen M."/>
            <person name="Lam B."/>
            <person name="Miranda M."/>
            <person name="Palm C.J."/>
            <person name="Bowser L."/>
            <person name="Jones T."/>
            <person name="Banh J."/>
            <person name="Carninci P."/>
            <person name="Chen H."/>
            <person name="Cheuk R."/>
            <person name="Chung M.K."/>
            <person name="Hayashizaki Y."/>
            <person name="Ishida J."/>
            <person name="Kamiya A."/>
            <person name="Kawai J."/>
            <person name="Kim C."/>
            <person name="Lin J."/>
            <person name="Liu S.X."/>
            <person name="Narusaka M."/>
            <person name="Pham P.K."/>
            <person name="Sakano H."/>
            <person name="Sakurai T."/>
            <person name="Satou M."/>
            <person name="Seki M."/>
            <person name="Shinn P."/>
            <person name="Yamada K."/>
            <person name="Shinozaki K."/>
            <person name="Ecker J."/>
            <person name="Theologis A."/>
            <person name="Davis R.W."/>
        </authorList>
    </citation>
    <scope>NUCLEOTIDE SEQUENCE</scope>
</reference>
<feature type="domain" description="Retrotransposon Copia-like N-terminal" evidence="3">
    <location>
        <begin position="70"/>
        <end position="116"/>
    </location>
</feature>
<feature type="domain" description="Retrotransposon gag" evidence="2">
    <location>
        <begin position="134"/>
        <end position="209"/>
    </location>
</feature>
<protein>
    <submittedName>
        <fullName evidence="4">Putative retroelement pol polyprotein</fullName>
    </submittedName>
</protein>
<dbReference type="InterPro" id="IPR029472">
    <property type="entry name" value="Copia-like_N"/>
</dbReference>
<dbReference type="Pfam" id="PF14244">
    <property type="entry name" value="Retrotran_gag_3"/>
    <property type="match status" value="1"/>
</dbReference>
<reference evidence="6" key="5">
    <citation type="submission" date="2002-05" db="EMBL/GenBank/DDBJ databases">
        <authorList>
            <person name="Tripp M."/>
            <person name="Southwick A."/>
            <person name="Karlin-Neumann G."/>
            <person name="Nguyen M."/>
            <person name="Miranda M."/>
            <person name="Palm C.J."/>
            <person name="Bowser L."/>
            <person name="Jones T."/>
            <person name="Banh J."/>
            <person name="Carninci P."/>
            <person name="Chen H."/>
            <person name="Cheuk R."/>
            <person name="Chung M.K."/>
            <person name="Hayashizaki Y."/>
            <person name="Ishida J."/>
            <person name="Kamiya A."/>
            <person name="Kawai J."/>
            <person name="Kim C."/>
            <person name="Lin J."/>
            <person name="Liu S.X."/>
            <person name="Narusaka M."/>
            <person name="Pham P.K."/>
            <person name="Sakano H."/>
            <person name="Sakurai T."/>
            <person name="Satou M."/>
            <person name="Seki M."/>
            <person name="Shinn P."/>
            <person name="Yamada K."/>
            <person name="Shinozaki K."/>
            <person name="Ecker J."/>
            <person name="Theologis A."/>
            <person name="Davis R.W."/>
        </authorList>
    </citation>
    <scope>NUCLEOTIDE SEQUENCE</scope>
</reference>
<evidence type="ECO:0000313" key="6">
    <source>
        <dbReference type="EMBL" id="AAM47977.1"/>
    </source>
</evidence>
<dbReference type="InterPro" id="IPR005162">
    <property type="entry name" value="Retrotrans_gag_dom"/>
</dbReference>
<dbReference type="EMBL" id="AC006136">
    <property type="protein sequence ID" value="AAD15368.1"/>
    <property type="molecule type" value="Genomic_DNA"/>
</dbReference>
<dbReference type="EMBL" id="AY062733">
    <property type="protein sequence ID" value="AAL32811.1"/>
    <property type="molecule type" value="mRNA"/>
</dbReference>
<name>Q9ZQN0_ARATH</name>
<dbReference type="EMBL" id="AY114658">
    <property type="protein sequence ID" value="AAM47977.1"/>
    <property type="molecule type" value="mRNA"/>
</dbReference>
<dbReference type="PIR" id="H84495">
    <property type="entry name" value="H84495"/>
</dbReference>
<organism evidence="4">
    <name type="scientific">Arabidopsis thaliana</name>
    <name type="common">Mouse-ear cress</name>
    <dbReference type="NCBI Taxonomy" id="3702"/>
    <lineage>
        <taxon>Eukaryota</taxon>
        <taxon>Viridiplantae</taxon>
        <taxon>Streptophyta</taxon>
        <taxon>Embryophyta</taxon>
        <taxon>Tracheophyta</taxon>
        <taxon>Spermatophyta</taxon>
        <taxon>Magnoliopsida</taxon>
        <taxon>eudicotyledons</taxon>
        <taxon>Gunneridae</taxon>
        <taxon>Pentapetalae</taxon>
        <taxon>rosids</taxon>
        <taxon>malvids</taxon>
        <taxon>Brassicales</taxon>
        <taxon>Brassicaceae</taxon>
        <taxon>Camelineae</taxon>
        <taxon>Arabidopsis</taxon>
    </lineage>
</organism>
<accession>Q9ZQN0</accession>
<evidence type="ECO:0000313" key="5">
    <source>
        <dbReference type="EMBL" id="AAL32811.1"/>
    </source>
</evidence>
<reference key="1">
    <citation type="journal article" date="1999" name="Nature">
        <title>Sequence and analysis of chromosome 2 of the plant Arabidopsis thaliana.</title>
        <authorList>
            <person name="Lin X."/>
            <person name="Kaul S."/>
            <person name="Rounsley S."/>
            <person name="Shea T.P."/>
            <person name="Benito M.I."/>
            <person name="Town C.D."/>
            <person name="Fujii C.Y."/>
            <person name="Mason T."/>
            <person name="Bowman C.L."/>
            <person name="Barnstead M."/>
            <person name="Feldblyum T.V."/>
            <person name="Buell C.R."/>
            <person name="Ketchum K.A."/>
            <person name="Lee J."/>
            <person name="Ronning C.M."/>
            <person name="Koo H.L."/>
            <person name="Moffat K.S."/>
            <person name="Cronin L.A."/>
            <person name="Shen M."/>
            <person name="Pai G."/>
            <person name="Van Aken S."/>
            <person name="Umayam L."/>
            <person name="Tallon L.J."/>
            <person name="Gill J.E."/>
            <person name="Adams M.D."/>
            <person name="Carrera A.J."/>
            <person name="Creasy T.H."/>
            <person name="Goodman H.M."/>
            <person name="Somerville C.R."/>
            <person name="Copenhaver G.P."/>
            <person name="Preuss D."/>
            <person name="Nierman W.C."/>
            <person name="White O."/>
            <person name="Eisen J.A."/>
            <person name="Salzberg S.L."/>
            <person name="Fraser C.M."/>
            <person name="Venter J.C."/>
        </authorList>
    </citation>
    <scope>NUCLEOTIDE SEQUENCE [LARGE SCALE GENOMIC DNA]</scope>
    <source>
        <strain>cv. Columbia</strain>
    </source>
</reference>
<gene>
    <name evidence="4" type="ordered locus">At2g11140</name>
    <name evidence="5" type="ordered locus">At2g11140/T13H18.4</name>
</gene>
<sequence>MVKKGGKMKTRSAMTDDEGSAVRSAREATILEDQKLMALKQQLTQRSDAYGGNGSNPKVPDNVDNPLILHSSDHPGLSIVAHVLDGSNYNSWSIAMRISLDAKNKLGFVDGSLLRPSVDDSTFRIWSRCNSMVKSWILNVVNKEIYDSILYYEDAVEMWTDLFTRFRVNNLPRKYQLEQAVMTLKQGSLNLSTYFTKKKTLWEQLLNTKTRSVKKCDCDQVKELLEDAETSRVIQFLMGLNDDFNTIMSQILNMKPRPGLNEIYNMLDQDESQRLVGHASKPTPSPAAFQTQGLLTEQNPILMAQGNFKKPKCTHCNRIGHTVDKCYKVHGYPPGHPRANQQSSCVGSTNLTSIDQSENQAPVMQDEIMSKDHIQQLISYLSTKLQSASITSCPDKATQKTVQLNIKTPCR</sequence>
<feature type="compositionally biased region" description="Basic residues" evidence="1">
    <location>
        <begin position="1"/>
        <end position="10"/>
    </location>
</feature>
<evidence type="ECO:0000313" key="4">
    <source>
        <dbReference type="EMBL" id="AAD15368.1"/>
    </source>
</evidence>
<proteinExistence type="evidence at transcript level"/>
<dbReference type="PANTHER" id="PTHR37610:SF97">
    <property type="entry name" value="RETROTRANSPOSON GAG DOMAIN-CONTAINING PROTEIN"/>
    <property type="match status" value="1"/>
</dbReference>
<evidence type="ECO:0000259" key="3">
    <source>
        <dbReference type="Pfam" id="PF14244"/>
    </source>
</evidence>
<dbReference type="PANTHER" id="PTHR37610">
    <property type="entry name" value="CCHC-TYPE DOMAIN-CONTAINING PROTEIN"/>
    <property type="match status" value="1"/>
</dbReference>
<dbReference type="Pfam" id="PF03732">
    <property type="entry name" value="Retrotrans_gag"/>
    <property type="match status" value="1"/>
</dbReference>
<evidence type="ECO:0000256" key="1">
    <source>
        <dbReference type="SAM" id="MobiDB-lite"/>
    </source>
</evidence>
<reference evidence="4" key="2">
    <citation type="submission" date="2000-03" db="EMBL/GenBank/DDBJ databases">
        <authorList>
            <person name="Lin X."/>
            <person name="Kaul S."/>
            <person name="Shea T.P."/>
            <person name="Fujii C.Y."/>
            <person name="Shen M."/>
            <person name="VanAken S.E."/>
            <person name="Barnstead M.E."/>
            <person name="Mason T.M."/>
            <person name="Bowman C.L."/>
            <person name="Ronning C.M."/>
            <person name="Benito M.-I."/>
            <person name="Carrera A.J."/>
            <person name="Creasy T.H."/>
            <person name="Buell C.R."/>
            <person name="Town C.D."/>
            <person name="Nierman W.C."/>
            <person name="Fraser C.M."/>
            <person name="Venter J.C."/>
        </authorList>
    </citation>
    <scope>NUCLEOTIDE SEQUENCE</scope>
</reference>
<dbReference type="AlphaFoldDB" id="Q9ZQN0"/>